<dbReference type="PANTHER" id="PTHR24171:SF8">
    <property type="entry name" value="BRCA1-ASSOCIATED RING DOMAIN PROTEIN 1"/>
    <property type="match status" value="1"/>
</dbReference>
<protein>
    <submittedName>
        <fullName evidence="4">Uncharacterized protein</fullName>
    </submittedName>
</protein>
<organism evidence="4 5">
    <name type="scientific">Riccia sorocarpa</name>
    <dbReference type="NCBI Taxonomy" id="122646"/>
    <lineage>
        <taxon>Eukaryota</taxon>
        <taxon>Viridiplantae</taxon>
        <taxon>Streptophyta</taxon>
        <taxon>Embryophyta</taxon>
        <taxon>Marchantiophyta</taxon>
        <taxon>Marchantiopsida</taxon>
        <taxon>Marchantiidae</taxon>
        <taxon>Marchantiales</taxon>
        <taxon>Ricciaceae</taxon>
        <taxon>Riccia</taxon>
    </lineage>
</organism>
<dbReference type="PANTHER" id="PTHR24171">
    <property type="entry name" value="ANKYRIN REPEAT DOMAIN-CONTAINING PROTEIN 39-RELATED"/>
    <property type="match status" value="1"/>
</dbReference>
<comment type="caution">
    <text evidence="4">The sequence shown here is derived from an EMBL/GenBank/DDBJ whole genome shotgun (WGS) entry which is preliminary data.</text>
</comment>
<dbReference type="InterPro" id="IPR002110">
    <property type="entry name" value="Ankyrin_rpt"/>
</dbReference>
<dbReference type="Gene3D" id="1.25.40.20">
    <property type="entry name" value="Ankyrin repeat-containing domain"/>
    <property type="match status" value="1"/>
</dbReference>
<evidence type="ECO:0000256" key="1">
    <source>
        <dbReference type="ARBA" id="ARBA00022737"/>
    </source>
</evidence>
<evidence type="ECO:0000313" key="4">
    <source>
        <dbReference type="EMBL" id="KAL3698169.1"/>
    </source>
</evidence>
<evidence type="ECO:0000256" key="3">
    <source>
        <dbReference type="PROSITE-ProRule" id="PRU00023"/>
    </source>
</evidence>
<dbReference type="Proteomes" id="UP001633002">
    <property type="component" value="Unassembled WGS sequence"/>
</dbReference>
<proteinExistence type="predicted"/>
<dbReference type="SUPFAM" id="SSF48403">
    <property type="entry name" value="Ankyrin repeat"/>
    <property type="match status" value="1"/>
</dbReference>
<dbReference type="SMART" id="SM00248">
    <property type="entry name" value="ANK"/>
    <property type="match status" value="3"/>
</dbReference>
<dbReference type="Pfam" id="PF12796">
    <property type="entry name" value="Ank_2"/>
    <property type="match status" value="1"/>
</dbReference>
<dbReference type="InterPro" id="IPR036770">
    <property type="entry name" value="Ankyrin_rpt-contain_sf"/>
</dbReference>
<keyword evidence="5" id="KW-1185">Reference proteome</keyword>
<evidence type="ECO:0000256" key="2">
    <source>
        <dbReference type="ARBA" id="ARBA00023043"/>
    </source>
</evidence>
<name>A0ABD3I532_9MARC</name>
<dbReference type="PROSITE" id="PS50088">
    <property type="entry name" value="ANK_REPEAT"/>
    <property type="match status" value="1"/>
</dbReference>
<feature type="repeat" description="ANK" evidence="3">
    <location>
        <begin position="250"/>
        <end position="282"/>
    </location>
</feature>
<keyword evidence="1" id="KW-0677">Repeat</keyword>
<sequence>MILKLNPKLNIVLSKNVRDVPVLSISNLATNLCTFCYFFKVFYGYATADSLWYSDKAEACPNLEIWMLGGSAHGLYKRGYARVDLDTGPPALIQAAKLLPKLRIFEITFFSKPLLDKVRAQISPGVHVWDFREKNSVAAAVNLVAHLKGCGIPMVGKGPAFKNCDWCTDRKDTDHLLAEENTVEYSGEGSIDIRCDILSKDILVALKAGVNCTDYWSRTLLHLAAFWGDTNRVAKLLFLGASAGEIKDYDRNTALTEAARSGHAEICKLLLREGADVLTRSANGETALYIAAHYGYPAALEVMLVHCLEKGIDWQADHMMVSEIFPTSDDSFLGFFASGDVLGK</sequence>
<dbReference type="PROSITE" id="PS50297">
    <property type="entry name" value="ANK_REP_REGION"/>
    <property type="match status" value="1"/>
</dbReference>
<evidence type="ECO:0000313" key="5">
    <source>
        <dbReference type="Proteomes" id="UP001633002"/>
    </source>
</evidence>
<gene>
    <name evidence="4" type="ORF">R1sor_012245</name>
</gene>
<reference evidence="4 5" key="1">
    <citation type="submission" date="2024-09" db="EMBL/GenBank/DDBJ databases">
        <title>Chromosome-scale assembly of Riccia sorocarpa.</title>
        <authorList>
            <person name="Paukszto L."/>
        </authorList>
    </citation>
    <scope>NUCLEOTIDE SEQUENCE [LARGE SCALE GENOMIC DNA]</scope>
    <source>
        <strain evidence="4">LP-2024</strain>
        <tissue evidence="4">Aerial parts of the thallus</tissue>
    </source>
</reference>
<keyword evidence="2 3" id="KW-0040">ANK repeat</keyword>
<dbReference type="AlphaFoldDB" id="A0ABD3I532"/>
<accession>A0ABD3I532</accession>
<dbReference type="EMBL" id="JBJQOH010000002">
    <property type="protein sequence ID" value="KAL3698169.1"/>
    <property type="molecule type" value="Genomic_DNA"/>
</dbReference>